<feature type="region of interest" description="Disordered" evidence="1">
    <location>
        <begin position="1"/>
        <end position="31"/>
    </location>
</feature>
<feature type="compositionally biased region" description="Polar residues" evidence="1">
    <location>
        <begin position="71"/>
        <end position="82"/>
    </location>
</feature>
<feature type="region of interest" description="Disordered" evidence="1">
    <location>
        <begin position="44"/>
        <end position="89"/>
    </location>
</feature>
<comment type="caution">
    <text evidence="2">The sequence shown here is derived from an EMBL/GenBank/DDBJ whole genome shotgun (WGS) entry which is preliminary data.</text>
</comment>
<dbReference type="AlphaFoldDB" id="A0A5B7F0S6"/>
<evidence type="ECO:0000313" key="3">
    <source>
        <dbReference type="Proteomes" id="UP000324222"/>
    </source>
</evidence>
<gene>
    <name evidence="2" type="ORF">E2C01_031698</name>
</gene>
<evidence type="ECO:0000256" key="1">
    <source>
        <dbReference type="SAM" id="MobiDB-lite"/>
    </source>
</evidence>
<dbReference type="EMBL" id="VSRR010004005">
    <property type="protein sequence ID" value="MPC38194.1"/>
    <property type="molecule type" value="Genomic_DNA"/>
</dbReference>
<dbReference type="Proteomes" id="UP000324222">
    <property type="component" value="Unassembled WGS sequence"/>
</dbReference>
<proteinExistence type="predicted"/>
<sequence length="111" mass="11871">MAVRKGRRSDEPGASVGCHCRNDSSGQVVRSTVDQVPAEELAVRSRLSIAPPQEASSTRTFDSREQVLTEAPSSSLPSQPTQDGRKYSKAAAVRRLEKAPPGIILPPAVSF</sequence>
<name>A0A5B7F0S6_PORTR</name>
<reference evidence="2 3" key="1">
    <citation type="submission" date="2019-05" db="EMBL/GenBank/DDBJ databases">
        <title>Another draft genome of Portunus trituberculatus and its Hox gene families provides insights of decapod evolution.</title>
        <authorList>
            <person name="Jeong J.-H."/>
            <person name="Song I."/>
            <person name="Kim S."/>
            <person name="Choi T."/>
            <person name="Kim D."/>
            <person name="Ryu S."/>
            <person name="Kim W."/>
        </authorList>
    </citation>
    <scope>NUCLEOTIDE SEQUENCE [LARGE SCALE GENOMIC DNA]</scope>
    <source>
        <tissue evidence="2">Muscle</tissue>
    </source>
</reference>
<organism evidence="2 3">
    <name type="scientific">Portunus trituberculatus</name>
    <name type="common">Swimming crab</name>
    <name type="synonym">Neptunus trituberculatus</name>
    <dbReference type="NCBI Taxonomy" id="210409"/>
    <lineage>
        <taxon>Eukaryota</taxon>
        <taxon>Metazoa</taxon>
        <taxon>Ecdysozoa</taxon>
        <taxon>Arthropoda</taxon>
        <taxon>Crustacea</taxon>
        <taxon>Multicrustacea</taxon>
        <taxon>Malacostraca</taxon>
        <taxon>Eumalacostraca</taxon>
        <taxon>Eucarida</taxon>
        <taxon>Decapoda</taxon>
        <taxon>Pleocyemata</taxon>
        <taxon>Brachyura</taxon>
        <taxon>Eubrachyura</taxon>
        <taxon>Portunoidea</taxon>
        <taxon>Portunidae</taxon>
        <taxon>Portuninae</taxon>
        <taxon>Portunus</taxon>
    </lineage>
</organism>
<keyword evidence="3" id="KW-1185">Reference proteome</keyword>
<protein>
    <submittedName>
        <fullName evidence="2">Uncharacterized protein</fullName>
    </submittedName>
</protein>
<accession>A0A5B7F0S6</accession>
<evidence type="ECO:0000313" key="2">
    <source>
        <dbReference type="EMBL" id="MPC38194.1"/>
    </source>
</evidence>